<proteinExistence type="inferred from homology"/>
<dbReference type="InterPro" id="IPR043132">
    <property type="entry name" value="BCAT-like_C"/>
</dbReference>
<dbReference type="InterPro" id="IPR043131">
    <property type="entry name" value="BCAT-like_N"/>
</dbReference>
<dbReference type="AlphaFoldDB" id="A0A1I6JWE2"/>
<reference evidence="6 7" key="1">
    <citation type="submission" date="2016-10" db="EMBL/GenBank/DDBJ databases">
        <authorList>
            <person name="de Groot N.N."/>
        </authorList>
    </citation>
    <scope>NUCLEOTIDE SEQUENCE [LARGE SCALE GENOMIC DNA]</scope>
    <source>
        <strain evidence="6 7">743A</strain>
    </source>
</reference>
<dbReference type="EMBL" id="FOYZ01000007">
    <property type="protein sequence ID" value="SFR83309.1"/>
    <property type="molecule type" value="Genomic_DNA"/>
</dbReference>
<evidence type="ECO:0000313" key="7">
    <source>
        <dbReference type="Proteomes" id="UP000199659"/>
    </source>
</evidence>
<dbReference type="Proteomes" id="UP000199659">
    <property type="component" value="Unassembled WGS sequence"/>
</dbReference>
<name>A0A1I6JWE2_9FIRM</name>
<protein>
    <submittedName>
        <fullName evidence="6">4-amino-4-deoxychorismate lyase</fullName>
    </submittedName>
</protein>
<dbReference type="GO" id="GO:0016829">
    <property type="term" value="F:lyase activity"/>
    <property type="evidence" value="ECO:0007669"/>
    <property type="project" value="UniProtKB-KW"/>
</dbReference>
<evidence type="ECO:0000256" key="5">
    <source>
        <dbReference type="RuleBase" id="RU004516"/>
    </source>
</evidence>
<dbReference type="RefSeq" id="WP_092560558.1">
    <property type="nucleotide sequence ID" value="NZ_FOYZ01000007.1"/>
</dbReference>
<keyword evidence="3 5" id="KW-0663">Pyridoxal phosphate</keyword>
<dbReference type="InterPro" id="IPR001544">
    <property type="entry name" value="Aminotrans_IV"/>
</dbReference>
<dbReference type="PANTHER" id="PTHR42743">
    <property type="entry name" value="AMINO-ACID AMINOTRANSFERASE"/>
    <property type="match status" value="1"/>
</dbReference>
<dbReference type="InterPro" id="IPR018300">
    <property type="entry name" value="Aminotrans_IV_CS"/>
</dbReference>
<evidence type="ECO:0000256" key="3">
    <source>
        <dbReference type="ARBA" id="ARBA00022898"/>
    </source>
</evidence>
<dbReference type="SUPFAM" id="SSF56752">
    <property type="entry name" value="D-aminoacid aminotransferase-like PLP-dependent enzymes"/>
    <property type="match status" value="1"/>
</dbReference>
<sequence>MEKIYLDEGYTFGLGVFETIAVENNKPLFLKEHLERMENALICLDIEVGEMKWKIEEEAILKFVKGKKLPHNVVKIMVSSQNVIYATSQNLYTSDCYEKGFSVDYTNVLRNETSELTYYKTFNYGDNIKEKRRAKKKGFDEPIFINTKGQITEGSTTNLFFVRNKKIMTPPVSCGMLNGVLRQYIIKTHPVEERIIYPDDVSGFDEMFLTNSLMGIMPVRSCGKHSFLSTEVTKQMRNQYLNDINCTM</sequence>
<dbReference type="PROSITE" id="PS00770">
    <property type="entry name" value="AA_TRANSFER_CLASS_4"/>
    <property type="match status" value="1"/>
</dbReference>
<dbReference type="PANTHER" id="PTHR42743:SF11">
    <property type="entry name" value="AMINODEOXYCHORISMATE LYASE"/>
    <property type="match status" value="1"/>
</dbReference>
<dbReference type="InterPro" id="IPR036038">
    <property type="entry name" value="Aminotransferase-like"/>
</dbReference>
<dbReference type="GO" id="GO:0008652">
    <property type="term" value="P:amino acid biosynthetic process"/>
    <property type="evidence" value="ECO:0007669"/>
    <property type="project" value="UniProtKB-ARBA"/>
</dbReference>
<evidence type="ECO:0000256" key="1">
    <source>
        <dbReference type="ARBA" id="ARBA00001933"/>
    </source>
</evidence>
<dbReference type="OrthoDB" id="9805628at2"/>
<dbReference type="InterPro" id="IPR050571">
    <property type="entry name" value="Class-IV_PLP-Dep_Aminotrnsfr"/>
</dbReference>
<gene>
    <name evidence="6" type="ORF">SAMN05661086_02016</name>
</gene>
<dbReference type="Pfam" id="PF01063">
    <property type="entry name" value="Aminotran_4"/>
    <property type="match status" value="1"/>
</dbReference>
<dbReference type="FunFam" id="3.20.10.10:FF:000002">
    <property type="entry name" value="D-alanine aminotransferase"/>
    <property type="match status" value="1"/>
</dbReference>
<keyword evidence="7" id="KW-1185">Reference proteome</keyword>
<evidence type="ECO:0000313" key="6">
    <source>
        <dbReference type="EMBL" id="SFR83309.1"/>
    </source>
</evidence>
<dbReference type="CDD" id="cd00449">
    <property type="entry name" value="PLPDE_IV"/>
    <property type="match status" value="1"/>
</dbReference>
<evidence type="ECO:0000256" key="2">
    <source>
        <dbReference type="ARBA" id="ARBA00009320"/>
    </source>
</evidence>
<dbReference type="Gene3D" id="3.20.10.10">
    <property type="entry name" value="D-amino Acid Aminotransferase, subunit A, domain 2"/>
    <property type="match status" value="1"/>
</dbReference>
<accession>A0A1I6JWE2</accession>
<keyword evidence="6" id="KW-0456">Lyase</keyword>
<comment type="similarity">
    <text evidence="2 4">Belongs to the class-IV pyridoxal-phosphate-dependent aminotransferase family.</text>
</comment>
<dbReference type="GO" id="GO:0046394">
    <property type="term" value="P:carboxylic acid biosynthetic process"/>
    <property type="evidence" value="ECO:0007669"/>
    <property type="project" value="UniProtKB-ARBA"/>
</dbReference>
<comment type="cofactor">
    <cofactor evidence="1 5">
        <name>pyridoxal 5'-phosphate</name>
        <dbReference type="ChEBI" id="CHEBI:597326"/>
    </cofactor>
</comment>
<dbReference type="STRING" id="37658.SAMN05661086_02016"/>
<organism evidence="6 7">
    <name type="scientific">Anaeromicropila populeti</name>
    <dbReference type="NCBI Taxonomy" id="37658"/>
    <lineage>
        <taxon>Bacteria</taxon>
        <taxon>Bacillati</taxon>
        <taxon>Bacillota</taxon>
        <taxon>Clostridia</taxon>
        <taxon>Lachnospirales</taxon>
        <taxon>Lachnospiraceae</taxon>
        <taxon>Anaeromicropila</taxon>
    </lineage>
</organism>
<dbReference type="GO" id="GO:0005829">
    <property type="term" value="C:cytosol"/>
    <property type="evidence" value="ECO:0007669"/>
    <property type="project" value="TreeGrafter"/>
</dbReference>
<dbReference type="Gene3D" id="3.30.470.10">
    <property type="match status" value="1"/>
</dbReference>
<evidence type="ECO:0000256" key="4">
    <source>
        <dbReference type="RuleBase" id="RU004106"/>
    </source>
</evidence>